<reference evidence="3" key="1">
    <citation type="journal article" date="2019" name="Int. J. Syst. Evol. Microbiol.">
        <title>The Global Catalogue of Microorganisms (GCM) 10K type strain sequencing project: providing services to taxonomists for standard genome sequencing and annotation.</title>
        <authorList>
            <consortium name="The Broad Institute Genomics Platform"/>
            <consortium name="The Broad Institute Genome Sequencing Center for Infectious Disease"/>
            <person name="Wu L."/>
            <person name="Ma J."/>
        </authorList>
    </citation>
    <scope>NUCLEOTIDE SEQUENCE [LARGE SCALE GENOMIC DNA]</scope>
    <source>
        <strain evidence="3">XZYJ18</strain>
    </source>
</reference>
<evidence type="ECO:0000313" key="3">
    <source>
        <dbReference type="Proteomes" id="UP001595923"/>
    </source>
</evidence>
<dbReference type="Proteomes" id="UP001595923">
    <property type="component" value="Unassembled WGS sequence"/>
</dbReference>
<protein>
    <submittedName>
        <fullName evidence="2">Uncharacterized protein</fullName>
    </submittedName>
</protein>
<gene>
    <name evidence="2" type="ORF">ACFO4E_24505</name>
</gene>
<evidence type="ECO:0000256" key="1">
    <source>
        <dbReference type="SAM" id="Phobius"/>
    </source>
</evidence>
<sequence>MGNQNAPRDAGWLRRTLDDILRRLRALETAPRTRHAGVSNGGLHVRGGRVIVGDTGSSQITIDPDPGGLYPRIEYALPGQSDTAVISAGEYLGDMGVRIQVGASYFWVGPNALALLAYDTAGRLRGSVELGSVGVQMRAYRTDGRQHRVGGDGVGRWERRHHGDDVMGSDDQLSDRVQLAILGLQGSVNEGFANVRTDFAATRGQLDVILQRLDQQDRRVDGQAEQLAALDSRVDALERFAVTRDDLARRQAGSARTIGIVVSILALVVSAAVSIGVALLA</sequence>
<organism evidence="2 3">
    <name type="scientific">Nocardiopsis mangrovi</name>
    <dbReference type="NCBI Taxonomy" id="1179818"/>
    <lineage>
        <taxon>Bacteria</taxon>
        <taxon>Bacillati</taxon>
        <taxon>Actinomycetota</taxon>
        <taxon>Actinomycetes</taxon>
        <taxon>Streptosporangiales</taxon>
        <taxon>Nocardiopsidaceae</taxon>
        <taxon>Nocardiopsis</taxon>
    </lineage>
</organism>
<dbReference type="EMBL" id="JBHSFQ010000031">
    <property type="protein sequence ID" value="MFC4565030.1"/>
    <property type="molecule type" value="Genomic_DNA"/>
</dbReference>
<accession>A0ABV9E1I8</accession>
<proteinExistence type="predicted"/>
<keyword evidence="1" id="KW-0812">Transmembrane</keyword>
<comment type="caution">
    <text evidence="2">The sequence shown here is derived from an EMBL/GenBank/DDBJ whole genome shotgun (WGS) entry which is preliminary data.</text>
</comment>
<keyword evidence="1" id="KW-0472">Membrane</keyword>
<keyword evidence="3" id="KW-1185">Reference proteome</keyword>
<dbReference type="RefSeq" id="WP_378578649.1">
    <property type="nucleotide sequence ID" value="NZ_JBHSFQ010000031.1"/>
</dbReference>
<feature type="transmembrane region" description="Helical" evidence="1">
    <location>
        <begin position="258"/>
        <end position="280"/>
    </location>
</feature>
<name>A0ABV9E1I8_9ACTN</name>
<keyword evidence="1" id="KW-1133">Transmembrane helix</keyword>
<evidence type="ECO:0000313" key="2">
    <source>
        <dbReference type="EMBL" id="MFC4565030.1"/>
    </source>
</evidence>